<dbReference type="Proteomes" id="UP001250791">
    <property type="component" value="Unassembled WGS sequence"/>
</dbReference>
<reference evidence="1 2" key="1">
    <citation type="submission" date="2023-07" db="EMBL/GenBank/DDBJ databases">
        <title>Sorghum-associated microbial communities from plants grown in Nebraska, USA.</title>
        <authorList>
            <person name="Schachtman D."/>
        </authorList>
    </citation>
    <scope>NUCLEOTIDE SEQUENCE [LARGE SCALE GENOMIC DNA]</scope>
    <source>
        <strain evidence="1 2">3199</strain>
    </source>
</reference>
<organism evidence="1 2">
    <name type="scientific">Rhizobium miluonense</name>
    <dbReference type="NCBI Taxonomy" id="411945"/>
    <lineage>
        <taxon>Bacteria</taxon>
        <taxon>Pseudomonadati</taxon>
        <taxon>Pseudomonadota</taxon>
        <taxon>Alphaproteobacteria</taxon>
        <taxon>Hyphomicrobiales</taxon>
        <taxon>Rhizobiaceae</taxon>
        <taxon>Rhizobium/Agrobacterium group</taxon>
        <taxon>Rhizobium</taxon>
    </lineage>
</organism>
<accession>A0ABU1SWP4</accession>
<proteinExistence type="predicted"/>
<evidence type="ECO:0000313" key="1">
    <source>
        <dbReference type="EMBL" id="MDR6903392.1"/>
    </source>
</evidence>
<keyword evidence="2" id="KW-1185">Reference proteome</keyword>
<evidence type="ECO:0000313" key="2">
    <source>
        <dbReference type="Proteomes" id="UP001250791"/>
    </source>
</evidence>
<protein>
    <submittedName>
        <fullName evidence="1">Uncharacterized protein</fullName>
    </submittedName>
</protein>
<name>A0ABU1SWP4_9HYPH</name>
<gene>
    <name evidence="1" type="ORF">J2W52_005025</name>
</gene>
<comment type="caution">
    <text evidence="1">The sequence shown here is derived from an EMBL/GenBank/DDBJ whole genome shotgun (WGS) entry which is preliminary data.</text>
</comment>
<dbReference type="EMBL" id="JAVDUP010000007">
    <property type="protein sequence ID" value="MDR6903392.1"/>
    <property type="molecule type" value="Genomic_DNA"/>
</dbReference>
<sequence>MRNDLFLIPISNPSCCFGVVNQIDLIVSFEIRQSLIGNQQALILRFEGLSPMSARTPPLLEIARIYRGLRPGGSALGDAVARSRNAEAGDGLQALGF</sequence>
<dbReference type="RefSeq" id="WP_162700991.1">
    <property type="nucleotide sequence ID" value="NZ_JAVDUP010000007.1"/>
</dbReference>